<reference evidence="1 2" key="1">
    <citation type="journal article" date="2024" name="BMC Genomics">
        <title>De novo assembly and annotation of Popillia japonica's genome with initial clues to its potential as an invasive pest.</title>
        <authorList>
            <person name="Cucini C."/>
            <person name="Boschi S."/>
            <person name="Funari R."/>
            <person name="Cardaioli E."/>
            <person name="Iannotti N."/>
            <person name="Marturano G."/>
            <person name="Paoli F."/>
            <person name="Bruttini M."/>
            <person name="Carapelli A."/>
            <person name="Frati F."/>
            <person name="Nardi F."/>
        </authorList>
    </citation>
    <scope>NUCLEOTIDE SEQUENCE [LARGE SCALE GENOMIC DNA]</scope>
    <source>
        <strain evidence="1">DMR45628</strain>
    </source>
</reference>
<comment type="caution">
    <text evidence="1">The sequence shown here is derived from an EMBL/GenBank/DDBJ whole genome shotgun (WGS) entry which is preliminary data.</text>
</comment>
<protein>
    <submittedName>
        <fullName evidence="1">Uncharacterized protein</fullName>
    </submittedName>
</protein>
<gene>
    <name evidence="1" type="ORF">QE152_g9409</name>
</gene>
<dbReference type="EMBL" id="JASPKY010000080">
    <property type="protein sequence ID" value="KAK9738956.1"/>
    <property type="molecule type" value="Genomic_DNA"/>
</dbReference>
<dbReference type="Proteomes" id="UP001458880">
    <property type="component" value="Unassembled WGS sequence"/>
</dbReference>
<name>A0AAW1LUT5_POPJA</name>
<sequence>MGQCIRGNKLKCDIVKASKAIRKKYRQLKLGRADEDELFKRVYKPITKPIQELTASIKAETAAIKSPLEALDSTIKSESRSIRTPLRSLSSAIKTLRDPSSRLIVLSKVKVGLLELHYGL</sequence>
<dbReference type="AlphaFoldDB" id="A0AAW1LUT5"/>
<organism evidence="1 2">
    <name type="scientific">Popillia japonica</name>
    <name type="common">Japanese beetle</name>
    <dbReference type="NCBI Taxonomy" id="7064"/>
    <lineage>
        <taxon>Eukaryota</taxon>
        <taxon>Metazoa</taxon>
        <taxon>Ecdysozoa</taxon>
        <taxon>Arthropoda</taxon>
        <taxon>Hexapoda</taxon>
        <taxon>Insecta</taxon>
        <taxon>Pterygota</taxon>
        <taxon>Neoptera</taxon>
        <taxon>Endopterygota</taxon>
        <taxon>Coleoptera</taxon>
        <taxon>Polyphaga</taxon>
        <taxon>Scarabaeiformia</taxon>
        <taxon>Scarabaeidae</taxon>
        <taxon>Rutelinae</taxon>
        <taxon>Popillia</taxon>
    </lineage>
</organism>
<keyword evidence="2" id="KW-1185">Reference proteome</keyword>
<evidence type="ECO:0000313" key="1">
    <source>
        <dbReference type="EMBL" id="KAK9738956.1"/>
    </source>
</evidence>
<proteinExistence type="predicted"/>
<accession>A0AAW1LUT5</accession>
<evidence type="ECO:0000313" key="2">
    <source>
        <dbReference type="Proteomes" id="UP001458880"/>
    </source>
</evidence>